<evidence type="ECO:0000313" key="1">
    <source>
        <dbReference type="EMBL" id="MBN8250406.1"/>
    </source>
</evidence>
<dbReference type="RefSeq" id="WP_167556106.1">
    <property type="nucleotide sequence ID" value="NZ_CANLXW010000050.1"/>
</dbReference>
<name>A0A1N6N3U8_9BACI</name>
<reference evidence="1" key="1">
    <citation type="submission" date="2020-12" db="EMBL/GenBank/DDBJ databases">
        <title>PHA producing bacteria isolated from mangrove.</title>
        <authorList>
            <person name="Zheng W."/>
            <person name="Yu S."/>
            <person name="Huang Y."/>
        </authorList>
    </citation>
    <scope>NUCLEOTIDE SEQUENCE</scope>
    <source>
        <strain evidence="1">GN22-4</strain>
    </source>
</reference>
<evidence type="ECO:0000313" key="2">
    <source>
        <dbReference type="EMBL" id="MDW8517873.1"/>
    </source>
</evidence>
<proteinExistence type="predicted"/>
<protein>
    <submittedName>
        <fullName evidence="1">Uncharacterized protein</fullName>
    </submittedName>
</protein>
<dbReference type="GeneID" id="93683712"/>
<keyword evidence="4" id="KW-1185">Reference proteome</keyword>
<dbReference type="Proteomes" id="UP001284771">
    <property type="component" value="Unassembled WGS sequence"/>
</dbReference>
<dbReference type="Proteomes" id="UP000664578">
    <property type="component" value="Unassembled WGS sequence"/>
</dbReference>
<dbReference type="EMBL" id="JAWUZT010000065">
    <property type="protein sequence ID" value="MDW8517873.1"/>
    <property type="molecule type" value="Genomic_DNA"/>
</dbReference>
<reference evidence="2" key="3">
    <citation type="submission" date="2024-05" db="EMBL/GenBank/DDBJ databases">
        <title>Draft genomic sequences of Priestia flexa CCM isolated from the soil of an abandoned mine contaminated by free cyanide in the high Andean zone of Tacna, Peru.</title>
        <authorList>
            <person name="Caceda Quiroz C.J."/>
            <person name="Maraza Chooque G.J."/>
            <person name="Fora Quispe G.L."/>
            <person name="Carpio Mamani M."/>
        </authorList>
    </citation>
    <scope>NUCLEOTIDE SEQUENCE</scope>
    <source>
        <strain evidence="2">CCM</strain>
    </source>
</reference>
<accession>A0A1N6N3U8</accession>
<organism evidence="1 3">
    <name type="scientific">Priestia flexa</name>
    <dbReference type="NCBI Taxonomy" id="86664"/>
    <lineage>
        <taxon>Bacteria</taxon>
        <taxon>Bacillati</taxon>
        <taxon>Bacillota</taxon>
        <taxon>Bacilli</taxon>
        <taxon>Bacillales</taxon>
        <taxon>Bacillaceae</taxon>
        <taxon>Priestia</taxon>
    </lineage>
</organism>
<evidence type="ECO:0000313" key="3">
    <source>
        <dbReference type="Proteomes" id="UP000664578"/>
    </source>
</evidence>
<dbReference type="AlphaFoldDB" id="A0A1N6N3U8"/>
<comment type="caution">
    <text evidence="1">The sequence shown here is derived from an EMBL/GenBank/DDBJ whole genome shotgun (WGS) entry which is preliminary data.</text>
</comment>
<evidence type="ECO:0000313" key="4">
    <source>
        <dbReference type="Proteomes" id="UP001284771"/>
    </source>
</evidence>
<sequence length="58" mass="7212">MKRFIGWLSVLLIGYVVYQIRYRLVNVFFRNSFLRSLAVRSFFNMPYVRERLMNQVFR</sequence>
<dbReference type="EMBL" id="JAEMWV010000001">
    <property type="protein sequence ID" value="MBN8250406.1"/>
    <property type="molecule type" value="Genomic_DNA"/>
</dbReference>
<gene>
    <name evidence="1" type="ORF">JF537_02280</name>
    <name evidence="2" type="ORF">RIB56_17305</name>
</gene>
<reference evidence="4" key="2">
    <citation type="submission" date="2023-07" db="EMBL/GenBank/DDBJ databases">
        <title>Draft genomic sequences of Priestia flexa CCM isolated from the soil of an abandoned mine contaminated by free cyanide in the high Andean zone of Tacna, Peru.</title>
        <authorList>
            <person name="Caceda Quiroz C.J."/>
            <person name="Maraza Chooque G.J."/>
            <person name="Fora Quispe G.L."/>
            <person name="Carpio Mamani M."/>
        </authorList>
    </citation>
    <scope>NUCLEOTIDE SEQUENCE [LARGE SCALE GENOMIC DNA]</scope>
    <source>
        <strain evidence="4">CCM</strain>
    </source>
</reference>